<dbReference type="InterPro" id="IPR043129">
    <property type="entry name" value="ATPase_NBD"/>
</dbReference>
<evidence type="ECO:0000313" key="2">
    <source>
        <dbReference type="Proteomes" id="UP001141434"/>
    </source>
</evidence>
<dbReference type="AlphaFoldDB" id="A0A9W9FSI6"/>
<keyword evidence="2" id="KW-1185">Reference proteome</keyword>
<accession>A0A9W9FSI6</accession>
<dbReference type="PANTHER" id="PTHR14187:SF82">
    <property type="entry name" value="FAMILY CHAPERONE, PUTATIVE (AFU_ORTHOLOGUE AFUA_7G08575)-RELATED"/>
    <property type="match status" value="1"/>
</dbReference>
<protein>
    <submittedName>
        <fullName evidence="1">Actin-like ATPase domain-containing protein</fullName>
    </submittedName>
</protein>
<dbReference type="GeneID" id="81392649"/>
<dbReference type="SUPFAM" id="SSF53067">
    <property type="entry name" value="Actin-like ATPase domain"/>
    <property type="match status" value="1"/>
</dbReference>
<organism evidence="1 2">
    <name type="scientific">Penicillium alfredii</name>
    <dbReference type="NCBI Taxonomy" id="1506179"/>
    <lineage>
        <taxon>Eukaryota</taxon>
        <taxon>Fungi</taxon>
        <taxon>Dikarya</taxon>
        <taxon>Ascomycota</taxon>
        <taxon>Pezizomycotina</taxon>
        <taxon>Eurotiomycetes</taxon>
        <taxon>Eurotiomycetidae</taxon>
        <taxon>Eurotiales</taxon>
        <taxon>Aspergillaceae</taxon>
        <taxon>Penicillium</taxon>
    </lineage>
</organism>
<dbReference type="CDD" id="cd10170">
    <property type="entry name" value="ASKHA_NBD_HSP70"/>
    <property type="match status" value="1"/>
</dbReference>
<feature type="non-terminal residue" evidence="1">
    <location>
        <position position="1"/>
    </location>
</feature>
<reference evidence="1" key="1">
    <citation type="submission" date="2022-11" db="EMBL/GenBank/DDBJ databases">
        <authorList>
            <person name="Petersen C."/>
        </authorList>
    </citation>
    <scope>NUCLEOTIDE SEQUENCE</scope>
    <source>
        <strain evidence="1">IBT 34128</strain>
    </source>
</reference>
<dbReference type="RefSeq" id="XP_056514548.1">
    <property type="nucleotide sequence ID" value="XM_056653481.1"/>
</dbReference>
<dbReference type="OrthoDB" id="2963168at2759"/>
<name>A0A9W9FSI6_9EURO</name>
<evidence type="ECO:0000313" key="1">
    <source>
        <dbReference type="EMBL" id="KAJ5105552.1"/>
    </source>
</evidence>
<reference evidence="1" key="2">
    <citation type="journal article" date="2023" name="IMA Fungus">
        <title>Comparative genomic study of the Penicillium genus elucidates a diverse pangenome and 15 lateral gene transfer events.</title>
        <authorList>
            <person name="Petersen C."/>
            <person name="Sorensen T."/>
            <person name="Nielsen M.R."/>
            <person name="Sondergaard T.E."/>
            <person name="Sorensen J.L."/>
            <person name="Fitzpatrick D.A."/>
            <person name="Frisvad J.C."/>
            <person name="Nielsen K.L."/>
        </authorList>
    </citation>
    <scope>NUCLEOTIDE SEQUENCE</scope>
    <source>
        <strain evidence="1">IBT 34128</strain>
    </source>
</reference>
<sequence>LLLFSSKKKKQTTACIIVVALDFGTTFSGVAWAQVTNPNEHYIINQWPSSVSSFIDGMTSEKVPTEVAFTYDGVTPKVIWGFQIPEAMPHKAKAQTLTCAEEAGLGAASNIRIISEPEATVIHVLKASNPHGLEIDDTIVLCDARVGMVDLITFTIVELRPTLRLQEAAPGAGGLSDSTFLDKRFEDFLQRRLSYCEGWESDTIEQAMLDFETVAKRRFAGDLIDDFVFPVPGIADNKDLGV</sequence>
<dbReference type="Gene3D" id="3.30.420.40">
    <property type="match status" value="1"/>
</dbReference>
<dbReference type="Proteomes" id="UP001141434">
    <property type="component" value="Unassembled WGS sequence"/>
</dbReference>
<dbReference type="PANTHER" id="PTHR14187">
    <property type="entry name" value="ALPHA KINASE/ELONGATION FACTOR 2 KINASE"/>
    <property type="match status" value="1"/>
</dbReference>
<comment type="caution">
    <text evidence="1">The sequence shown here is derived from an EMBL/GenBank/DDBJ whole genome shotgun (WGS) entry which is preliminary data.</text>
</comment>
<gene>
    <name evidence="1" type="ORF">NUU61_002899</name>
</gene>
<proteinExistence type="predicted"/>
<dbReference type="EMBL" id="JAPMSZ010000004">
    <property type="protein sequence ID" value="KAJ5105552.1"/>
    <property type="molecule type" value="Genomic_DNA"/>
</dbReference>